<gene>
    <name evidence="1" type="ORF">CEPIT_LOCUS15231</name>
</gene>
<proteinExistence type="predicted"/>
<dbReference type="Proteomes" id="UP001152523">
    <property type="component" value="Unassembled WGS sequence"/>
</dbReference>
<accession>A0AAV0DHX5</accession>
<dbReference type="AlphaFoldDB" id="A0AAV0DHX5"/>
<organism evidence="1 2">
    <name type="scientific">Cuscuta epithymum</name>
    <dbReference type="NCBI Taxonomy" id="186058"/>
    <lineage>
        <taxon>Eukaryota</taxon>
        <taxon>Viridiplantae</taxon>
        <taxon>Streptophyta</taxon>
        <taxon>Embryophyta</taxon>
        <taxon>Tracheophyta</taxon>
        <taxon>Spermatophyta</taxon>
        <taxon>Magnoliopsida</taxon>
        <taxon>eudicotyledons</taxon>
        <taxon>Gunneridae</taxon>
        <taxon>Pentapetalae</taxon>
        <taxon>asterids</taxon>
        <taxon>lamiids</taxon>
        <taxon>Solanales</taxon>
        <taxon>Convolvulaceae</taxon>
        <taxon>Cuscuteae</taxon>
        <taxon>Cuscuta</taxon>
        <taxon>Cuscuta subgen. Cuscuta</taxon>
    </lineage>
</organism>
<sequence length="59" mass="6973">MCFTVLEFLQKIHTDELNSSEKEEKIQGKKILEKEETKELRILTVTIWIFLSDLFSEVA</sequence>
<dbReference type="EMBL" id="CAMAPF010000108">
    <property type="protein sequence ID" value="CAH9100280.1"/>
    <property type="molecule type" value="Genomic_DNA"/>
</dbReference>
<comment type="caution">
    <text evidence="1">The sequence shown here is derived from an EMBL/GenBank/DDBJ whole genome shotgun (WGS) entry which is preliminary data.</text>
</comment>
<protein>
    <submittedName>
        <fullName evidence="1">Uncharacterized protein</fullName>
    </submittedName>
</protein>
<evidence type="ECO:0000313" key="1">
    <source>
        <dbReference type="EMBL" id="CAH9100280.1"/>
    </source>
</evidence>
<evidence type="ECO:0000313" key="2">
    <source>
        <dbReference type="Proteomes" id="UP001152523"/>
    </source>
</evidence>
<keyword evidence="2" id="KW-1185">Reference proteome</keyword>
<name>A0AAV0DHX5_9ASTE</name>
<reference evidence="1" key="1">
    <citation type="submission" date="2022-07" db="EMBL/GenBank/DDBJ databases">
        <authorList>
            <person name="Macas J."/>
            <person name="Novak P."/>
            <person name="Neumann P."/>
        </authorList>
    </citation>
    <scope>NUCLEOTIDE SEQUENCE</scope>
</reference>